<name>A0A4C1XTX2_EUMVA</name>
<evidence type="ECO:0000256" key="1">
    <source>
        <dbReference type="SAM" id="MobiDB-lite"/>
    </source>
</evidence>
<keyword evidence="3" id="KW-1185">Reference proteome</keyword>
<gene>
    <name evidence="2" type="ORF">EVAR_49953_1</name>
</gene>
<proteinExistence type="predicted"/>
<reference evidence="2 3" key="1">
    <citation type="journal article" date="2019" name="Commun. Biol.">
        <title>The bagworm genome reveals a unique fibroin gene that provides high tensile strength.</title>
        <authorList>
            <person name="Kono N."/>
            <person name="Nakamura H."/>
            <person name="Ohtoshi R."/>
            <person name="Tomita M."/>
            <person name="Numata K."/>
            <person name="Arakawa K."/>
        </authorList>
    </citation>
    <scope>NUCLEOTIDE SEQUENCE [LARGE SCALE GENOMIC DNA]</scope>
</reference>
<sequence>MEVKKLQLPLLISSSATRRDRTHAQPAPRHRPRRLNLAMARARNAYEHYLFASADPRRARQTRHAAECEMRLALRGLRFCIPMHGDAREKSRTGRVIPKTMERYNAGKLRRDPETSNLTDSASCRLREFSALEKDDRACEIVWSVIFYERELSACCTSSR</sequence>
<protein>
    <submittedName>
        <fullName evidence="2">Uncharacterized protein</fullName>
    </submittedName>
</protein>
<dbReference type="AlphaFoldDB" id="A0A4C1XTX2"/>
<feature type="region of interest" description="Disordered" evidence="1">
    <location>
        <begin position="12"/>
        <end position="32"/>
    </location>
</feature>
<dbReference type="Proteomes" id="UP000299102">
    <property type="component" value="Unassembled WGS sequence"/>
</dbReference>
<comment type="caution">
    <text evidence="2">The sequence shown here is derived from an EMBL/GenBank/DDBJ whole genome shotgun (WGS) entry which is preliminary data.</text>
</comment>
<evidence type="ECO:0000313" key="2">
    <source>
        <dbReference type="EMBL" id="GBP66978.1"/>
    </source>
</evidence>
<accession>A0A4C1XTX2</accession>
<organism evidence="2 3">
    <name type="scientific">Eumeta variegata</name>
    <name type="common">Bagworm moth</name>
    <name type="synonym">Eumeta japonica</name>
    <dbReference type="NCBI Taxonomy" id="151549"/>
    <lineage>
        <taxon>Eukaryota</taxon>
        <taxon>Metazoa</taxon>
        <taxon>Ecdysozoa</taxon>
        <taxon>Arthropoda</taxon>
        <taxon>Hexapoda</taxon>
        <taxon>Insecta</taxon>
        <taxon>Pterygota</taxon>
        <taxon>Neoptera</taxon>
        <taxon>Endopterygota</taxon>
        <taxon>Lepidoptera</taxon>
        <taxon>Glossata</taxon>
        <taxon>Ditrysia</taxon>
        <taxon>Tineoidea</taxon>
        <taxon>Psychidae</taxon>
        <taxon>Oiketicinae</taxon>
        <taxon>Eumeta</taxon>
    </lineage>
</organism>
<evidence type="ECO:0000313" key="3">
    <source>
        <dbReference type="Proteomes" id="UP000299102"/>
    </source>
</evidence>
<dbReference type="EMBL" id="BGZK01000973">
    <property type="protein sequence ID" value="GBP66978.1"/>
    <property type="molecule type" value="Genomic_DNA"/>
</dbReference>